<organism evidence="2 3">
    <name type="scientific">Clostridium beijerinckii</name>
    <name type="common">Clostridium MP</name>
    <dbReference type="NCBI Taxonomy" id="1520"/>
    <lineage>
        <taxon>Bacteria</taxon>
        <taxon>Bacillati</taxon>
        <taxon>Bacillota</taxon>
        <taxon>Clostridia</taxon>
        <taxon>Eubacteriales</taxon>
        <taxon>Clostridiaceae</taxon>
        <taxon>Clostridium</taxon>
    </lineage>
</organism>
<evidence type="ECO:0000259" key="1">
    <source>
        <dbReference type="Pfam" id="PF13022"/>
    </source>
</evidence>
<dbReference type="InterPro" id="IPR024978">
    <property type="entry name" value="Homeodomain_phBC6A51-type"/>
</dbReference>
<reference evidence="2" key="1">
    <citation type="submission" date="2020-06" db="EMBL/GenBank/DDBJ databases">
        <title>Genomic insights into acetone-butanol-ethanol (ABE) fermentation by sequencing solventogenic clostridia strains.</title>
        <authorList>
            <person name="Brown S."/>
        </authorList>
    </citation>
    <scope>NUCLEOTIDE SEQUENCE</scope>
    <source>
        <strain evidence="2">DJ123</strain>
    </source>
</reference>
<name>A0AAE5LN59_CLOBE</name>
<dbReference type="Proteomes" id="UP000822184">
    <property type="component" value="Unassembled WGS sequence"/>
</dbReference>
<accession>A0AAE5LN59</accession>
<gene>
    <name evidence="2" type="ORF">BCD95_000372</name>
</gene>
<dbReference type="AlphaFoldDB" id="A0AAE5LN59"/>
<dbReference type="EMBL" id="JABTDW010000001">
    <property type="protein sequence ID" value="NSB12113.1"/>
    <property type="molecule type" value="Genomic_DNA"/>
</dbReference>
<evidence type="ECO:0000313" key="2">
    <source>
        <dbReference type="EMBL" id="NSB12113.1"/>
    </source>
</evidence>
<proteinExistence type="predicted"/>
<dbReference type="RefSeq" id="WP_077855643.1">
    <property type="nucleotide sequence ID" value="NZ_JABTDW010000001.1"/>
</dbReference>
<evidence type="ECO:0000313" key="3">
    <source>
        <dbReference type="Proteomes" id="UP000822184"/>
    </source>
</evidence>
<feature type="domain" description="Homeodomain phBC6A51-type" evidence="1">
    <location>
        <begin position="1"/>
        <end position="73"/>
    </location>
</feature>
<protein>
    <submittedName>
        <fullName evidence="2">IS30 family transposase</fullName>
    </submittedName>
</protein>
<sequence length="145" mass="16387">MAKKILTEQQKECINLLVLGTMSKLQIANSIGCAEKTIYNWVNHNPEFRDSLQKCSDLFAETKILDAKNKLSTHLDMAIANLVEIANDKSNSKQYEANKYIIDRNLGNTTTKVENSLVDNNSNNSNSDTDKSYLEEIEQELEEAN</sequence>
<comment type="caution">
    <text evidence="2">The sequence shown here is derived from an EMBL/GenBank/DDBJ whole genome shotgun (WGS) entry which is preliminary data.</text>
</comment>
<dbReference type="Gene3D" id="1.10.10.60">
    <property type="entry name" value="Homeodomain-like"/>
    <property type="match status" value="1"/>
</dbReference>
<dbReference type="Pfam" id="PF13022">
    <property type="entry name" value="HTH_Tnp_1_2"/>
    <property type="match status" value="1"/>
</dbReference>